<accession>A0A7J9MZH4</accession>
<dbReference type="Proteomes" id="UP000593576">
    <property type="component" value="Unassembled WGS sequence"/>
</dbReference>
<name>A0A7J9MZH4_GOSSC</name>
<dbReference type="AlphaFoldDB" id="A0A7J9MZH4"/>
<dbReference type="PANTHER" id="PTHR48200:SF1">
    <property type="entry name" value="AMINOTRANSFERASE-LIKE PLANT MOBILE DOMAIN-CONTAINING PROTEIN"/>
    <property type="match status" value="1"/>
</dbReference>
<evidence type="ECO:0000259" key="2">
    <source>
        <dbReference type="Pfam" id="PF24924"/>
    </source>
</evidence>
<feature type="non-terminal residue" evidence="3">
    <location>
        <position position="1"/>
    </location>
</feature>
<proteinExistence type="predicted"/>
<sequence length="390" mass="45648">MANEFLDKVEDNAIVRIWSEKVQLEKGDILAKDYVSELWDYTHIKVDEQLFRALAQYWNPAYSCFTFGKVDLVPSVEEHTALLHCPKLQVDKAYSRAANVSAFWKKLMNITGMSEQWITARIKQKGECKCIPWKYLRDLILAHPNGKKKVDVFALSFYGLVIFPGALGHVDEAVSDLFDRLGKGVTPVLAILAETFRSLNACSHFWKVDKVSYRVFSEHYSPLKEIVATPRRDDISEENWIAILQNLWEEDIEWRAPWLIPDRILYRCGGFDWVPLLRIWRAVEYAPLLDLDSTIQDSLCQQHMVHRIKRLAVGLMKNPEYDEWQSKRINDNIPKLNLEGVRPMEEYLQAIPSELEIIKQDFEKRNLELKKKIERLEEEKMHLRLDVDSK</sequence>
<keyword evidence="1" id="KW-0175">Coiled coil</keyword>
<protein>
    <recommendedName>
        <fullName evidence="2">DUF7745 domain-containing protein</fullName>
    </recommendedName>
</protein>
<evidence type="ECO:0000313" key="4">
    <source>
        <dbReference type="Proteomes" id="UP000593576"/>
    </source>
</evidence>
<dbReference type="PANTHER" id="PTHR48200">
    <property type="entry name" value="PROTEIN, PUTATIVE-RELATED"/>
    <property type="match status" value="1"/>
</dbReference>
<reference evidence="3 4" key="1">
    <citation type="journal article" date="2019" name="Genome Biol. Evol.">
        <title>Insights into the evolution of the New World diploid cottons (Gossypium, subgenus Houzingenia) based on genome sequencing.</title>
        <authorList>
            <person name="Grover C.E."/>
            <person name="Arick M.A. 2nd"/>
            <person name="Thrash A."/>
            <person name="Conover J.L."/>
            <person name="Sanders W.S."/>
            <person name="Peterson D.G."/>
            <person name="Frelichowski J.E."/>
            <person name="Scheffler J.A."/>
            <person name="Scheffler B.E."/>
            <person name="Wendel J.F."/>
        </authorList>
    </citation>
    <scope>NUCLEOTIDE SEQUENCE [LARGE SCALE GENOMIC DNA]</scope>
    <source>
        <strain evidence="3">1</strain>
        <tissue evidence="3">Leaf</tissue>
    </source>
</reference>
<dbReference type="InterPro" id="IPR056647">
    <property type="entry name" value="DUF7745"/>
</dbReference>
<dbReference type="EMBL" id="JABFAF010264950">
    <property type="protein sequence ID" value="MBA0876432.1"/>
    <property type="molecule type" value="Genomic_DNA"/>
</dbReference>
<comment type="caution">
    <text evidence="3">The sequence shown here is derived from an EMBL/GenBank/DDBJ whole genome shotgun (WGS) entry which is preliminary data.</text>
</comment>
<evidence type="ECO:0000256" key="1">
    <source>
        <dbReference type="SAM" id="Coils"/>
    </source>
</evidence>
<dbReference type="OrthoDB" id="989156at2759"/>
<feature type="domain" description="DUF7745" evidence="2">
    <location>
        <begin position="37"/>
        <end position="290"/>
    </location>
</feature>
<feature type="coiled-coil region" evidence="1">
    <location>
        <begin position="359"/>
        <end position="386"/>
    </location>
</feature>
<gene>
    <name evidence="3" type="ORF">Goshw_025386</name>
</gene>
<keyword evidence="4" id="KW-1185">Reference proteome</keyword>
<dbReference type="Pfam" id="PF24924">
    <property type="entry name" value="DUF7745"/>
    <property type="match status" value="1"/>
</dbReference>
<organism evidence="3 4">
    <name type="scientific">Gossypium schwendimanii</name>
    <name type="common">Cotton</name>
    <dbReference type="NCBI Taxonomy" id="34291"/>
    <lineage>
        <taxon>Eukaryota</taxon>
        <taxon>Viridiplantae</taxon>
        <taxon>Streptophyta</taxon>
        <taxon>Embryophyta</taxon>
        <taxon>Tracheophyta</taxon>
        <taxon>Spermatophyta</taxon>
        <taxon>Magnoliopsida</taxon>
        <taxon>eudicotyledons</taxon>
        <taxon>Gunneridae</taxon>
        <taxon>Pentapetalae</taxon>
        <taxon>rosids</taxon>
        <taxon>malvids</taxon>
        <taxon>Malvales</taxon>
        <taxon>Malvaceae</taxon>
        <taxon>Malvoideae</taxon>
        <taxon>Gossypium</taxon>
    </lineage>
</organism>
<evidence type="ECO:0000313" key="3">
    <source>
        <dbReference type="EMBL" id="MBA0876432.1"/>
    </source>
</evidence>